<name>A0A2K4ZHF6_9FIRM</name>
<proteinExistence type="predicted"/>
<gene>
    <name evidence="1" type="ORF">AMURIS_02602</name>
</gene>
<reference evidence="1 2" key="1">
    <citation type="submission" date="2018-01" db="EMBL/GenBank/DDBJ databases">
        <authorList>
            <person name="Gaut B.S."/>
            <person name="Morton B.R."/>
            <person name="Clegg M.T."/>
            <person name="Duvall M.R."/>
        </authorList>
    </citation>
    <scope>NUCLEOTIDE SEQUENCE [LARGE SCALE GENOMIC DNA]</scope>
    <source>
        <strain evidence="1">GP69</strain>
    </source>
</reference>
<dbReference type="Proteomes" id="UP000236311">
    <property type="component" value="Unassembled WGS sequence"/>
</dbReference>
<accession>A0A2K4ZHF6</accession>
<dbReference type="AlphaFoldDB" id="A0A2K4ZHF6"/>
<sequence>MEAAGRSDSRGEENQKICLDSPEKVFYNAYNFIFQLIEKEKH</sequence>
<evidence type="ECO:0000313" key="1">
    <source>
        <dbReference type="EMBL" id="SOY29881.1"/>
    </source>
</evidence>
<dbReference type="EMBL" id="OFSM01000012">
    <property type="protein sequence ID" value="SOY29881.1"/>
    <property type="molecule type" value="Genomic_DNA"/>
</dbReference>
<keyword evidence="2" id="KW-1185">Reference proteome</keyword>
<organism evidence="1 2">
    <name type="scientific">Acetatifactor muris</name>
    <dbReference type="NCBI Taxonomy" id="879566"/>
    <lineage>
        <taxon>Bacteria</taxon>
        <taxon>Bacillati</taxon>
        <taxon>Bacillota</taxon>
        <taxon>Clostridia</taxon>
        <taxon>Lachnospirales</taxon>
        <taxon>Lachnospiraceae</taxon>
        <taxon>Acetatifactor</taxon>
    </lineage>
</organism>
<evidence type="ECO:0000313" key="2">
    <source>
        <dbReference type="Proteomes" id="UP000236311"/>
    </source>
</evidence>
<protein>
    <submittedName>
        <fullName evidence="1">Uncharacterized protein</fullName>
    </submittedName>
</protein>